<protein>
    <submittedName>
        <fullName evidence="3 4">Uncharacterized protein</fullName>
    </submittedName>
</protein>
<keyword evidence="5" id="KW-1185">Reference proteome</keyword>
<feature type="signal peptide" evidence="2">
    <location>
        <begin position="1"/>
        <end position="15"/>
    </location>
</feature>
<keyword evidence="2" id="KW-0732">Signal</keyword>
<dbReference type="STRING" id="283909.R7TGU7"/>
<sequence length="173" mass="16803">MNYLWIVAAVAVVSCEDSSMPAGSSVAPDPNQTVADGKDGVHIVVNYNSGNENDYSTLMDRVKALEAEVDNLKVLIDAPVEGPSNTIDCACPPGPPGPVGPSGPMGPSGPAGPPGIPGGTGATGSRGPSGRSGVTGVSGATGIDGADGARGRTGATGFTGPMGRTGATRATGN</sequence>
<evidence type="ECO:0000313" key="5">
    <source>
        <dbReference type="Proteomes" id="UP000014760"/>
    </source>
</evidence>
<dbReference type="Proteomes" id="UP000014760">
    <property type="component" value="Unassembled WGS sequence"/>
</dbReference>
<evidence type="ECO:0000256" key="1">
    <source>
        <dbReference type="SAM" id="MobiDB-lite"/>
    </source>
</evidence>
<dbReference type="OMA" id="TNDREFT"/>
<reference evidence="5" key="1">
    <citation type="submission" date="2012-12" db="EMBL/GenBank/DDBJ databases">
        <authorList>
            <person name="Hellsten U."/>
            <person name="Grimwood J."/>
            <person name="Chapman J.A."/>
            <person name="Shapiro H."/>
            <person name="Aerts A."/>
            <person name="Otillar R.P."/>
            <person name="Terry A.Y."/>
            <person name="Boore J.L."/>
            <person name="Simakov O."/>
            <person name="Marletaz F."/>
            <person name="Cho S.-J."/>
            <person name="Edsinger-Gonzales E."/>
            <person name="Havlak P."/>
            <person name="Kuo D.-H."/>
            <person name="Larsson T."/>
            <person name="Lv J."/>
            <person name="Arendt D."/>
            <person name="Savage R."/>
            <person name="Osoegawa K."/>
            <person name="de Jong P."/>
            <person name="Lindberg D.R."/>
            <person name="Seaver E.C."/>
            <person name="Weisblat D.A."/>
            <person name="Putnam N.H."/>
            <person name="Grigoriev I.V."/>
            <person name="Rokhsar D.S."/>
        </authorList>
    </citation>
    <scope>NUCLEOTIDE SEQUENCE</scope>
    <source>
        <strain evidence="5">I ESC-2004</strain>
    </source>
</reference>
<dbReference type="EnsemblMetazoa" id="CapteT191967">
    <property type="protein sequence ID" value="CapteP191967"/>
    <property type="gene ID" value="CapteG191967"/>
</dbReference>
<dbReference type="PANTHER" id="PTHR24637:SF421">
    <property type="entry name" value="CUTICLE COLLAGEN DPY-2"/>
    <property type="match status" value="1"/>
</dbReference>
<accession>R7TGU7</accession>
<name>R7TGU7_CAPTE</name>
<dbReference type="EMBL" id="AMQN01014454">
    <property type="status" value="NOT_ANNOTATED_CDS"/>
    <property type="molecule type" value="Genomic_DNA"/>
</dbReference>
<evidence type="ECO:0000313" key="4">
    <source>
        <dbReference type="EnsemblMetazoa" id="CapteP191967"/>
    </source>
</evidence>
<proteinExistence type="predicted"/>
<evidence type="ECO:0000313" key="3">
    <source>
        <dbReference type="EMBL" id="ELT90310.1"/>
    </source>
</evidence>
<feature type="compositionally biased region" description="Low complexity" evidence="1">
    <location>
        <begin position="125"/>
        <end position="159"/>
    </location>
</feature>
<organism evidence="3">
    <name type="scientific">Capitella teleta</name>
    <name type="common">Polychaete worm</name>
    <dbReference type="NCBI Taxonomy" id="283909"/>
    <lineage>
        <taxon>Eukaryota</taxon>
        <taxon>Metazoa</taxon>
        <taxon>Spiralia</taxon>
        <taxon>Lophotrochozoa</taxon>
        <taxon>Annelida</taxon>
        <taxon>Polychaeta</taxon>
        <taxon>Sedentaria</taxon>
        <taxon>Scolecida</taxon>
        <taxon>Capitellidae</taxon>
        <taxon>Capitella</taxon>
    </lineage>
</organism>
<gene>
    <name evidence="3" type="ORF">CAPTEDRAFT_191967</name>
</gene>
<dbReference type="PANTHER" id="PTHR24637">
    <property type="entry name" value="COLLAGEN"/>
    <property type="match status" value="1"/>
</dbReference>
<evidence type="ECO:0000256" key="2">
    <source>
        <dbReference type="SAM" id="SignalP"/>
    </source>
</evidence>
<reference evidence="3 5" key="2">
    <citation type="journal article" date="2013" name="Nature">
        <title>Insights into bilaterian evolution from three spiralian genomes.</title>
        <authorList>
            <person name="Simakov O."/>
            <person name="Marletaz F."/>
            <person name="Cho S.J."/>
            <person name="Edsinger-Gonzales E."/>
            <person name="Havlak P."/>
            <person name="Hellsten U."/>
            <person name="Kuo D.H."/>
            <person name="Larsson T."/>
            <person name="Lv J."/>
            <person name="Arendt D."/>
            <person name="Savage R."/>
            <person name="Osoegawa K."/>
            <person name="de Jong P."/>
            <person name="Grimwood J."/>
            <person name="Chapman J.A."/>
            <person name="Shapiro H."/>
            <person name="Aerts A."/>
            <person name="Otillar R.P."/>
            <person name="Terry A.Y."/>
            <person name="Boore J.L."/>
            <person name="Grigoriev I.V."/>
            <person name="Lindberg D.R."/>
            <person name="Seaver E.C."/>
            <person name="Weisblat D.A."/>
            <person name="Putnam N.H."/>
            <person name="Rokhsar D.S."/>
        </authorList>
    </citation>
    <scope>NUCLEOTIDE SEQUENCE</scope>
    <source>
        <strain evidence="3 5">I ESC-2004</strain>
    </source>
</reference>
<dbReference type="EMBL" id="KB310985">
    <property type="protein sequence ID" value="ELT90310.1"/>
    <property type="molecule type" value="Genomic_DNA"/>
</dbReference>
<feature type="region of interest" description="Disordered" evidence="1">
    <location>
        <begin position="94"/>
        <end position="173"/>
    </location>
</feature>
<dbReference type="Pfam" id="PF01391">
    <property type="entry name" value="Collagen"/>
    <property type="match status" value="1"/>
</dbReference>
<dbReference type="AlphaFoldDB" id="R7TGU7"/>
<dbReference type="InterPro" id="IPR008160">
    <property type="entry name" value="Collagen"/>
</dbReference>
<reference evidence="4" key="3">
    <citation type="submission" date="2015-06" db="UniProtKB">
        <authorList>
            <consortium name="EnsemblMetazoa"/>
        </authorList>
    </citation>
    <scope>IDENTIFICATION</scope>
</reference>
<dbReference type="HOGENOM" id="CLU_1572076_0_0_1"/>
<feature type="chain" id="PRO_5011951991" evidence="2">
    <location>
        <begin position="16"/>
        <end position="173"/>
    </location>
</feature>